<dbReference type="PANTHER" id="PTHR12831:SF0">
    <property type="entry name" value="GENERAL TRANSCRIPTION FACTOR IIH SUBUNIT 3"/>
    <property type="match status" value="1"/>
</dbReference>
<name>A0A448X6R6_9PLAT</name>
<dbReference type="SMART" id="SM00443">
    <property type="entry name" value="G_patch"/>
    <property type="match status" value="1"/>
</dbReference>
<comment type="subunit">
    <text evidence="11">Part of a TFIID-containing RNA polymerase II pre-initiation complex that is composed of TBP and at least GTF2A1, GTF2A2, GTF2E1, GTF2E2, GTF2F1, GTF2H2, GTF2H3, GTF2H4, GTF2H5, GTF2B, TCEA1, ERCC2, ERCC3, TAF1, TAF2, TAF3, TAF4, TAF5, TAF6, TAF7, TAF8, TAF9, TAF10, TAF11, TAF12 and TAF13. Component of the 7-subunit TFIIH core complex composed of XPB/ERCC3, XPD/ERCC2, GTF2H1, GTF2H2, GTF2H3, GTF2H4 and GTF2H5, which is active in NER. The core complex associates with the 3-subunit CDK-activating kinase (CAK) module composed of CCNH/cyclin H, CDK7 and MNAT1 to form the 10-subunit holoenzyme (holo-TFIIH) active in transcription. Interacts with RARA; the interaction requires prior phosphorylation of RARA on 'Ser-369' which then enhances interaction of RARA with CDK7.</text>
</comment>
<evidence type="ECO:0000256" key="2">
    <source>
        <dbReference type="ARBA" id="ARBA00005273"/>
    </source>
</evidence>
<dbReference type="Pfam" id="PF03850">
    <property type="entry name" value="Tfb4"/>
    <property type="match status" value="1"/>
</dbReference>
<evidence type="ECO:0000256" key="4">
    <source>
        <dbReference type="ARBA" id="ARBA00022763"/>
    </source>
</evidence>
<comment type="subcellular location">
    <subcellularLocation>
        <location evidence="1 11">Nucleus</location>
    </subcellularLocation>
</comment>
<dbReference type="PROSITE" id="PS50174">
    <property type="entry name" value="G_PATCH"/>
    <property type="match status" value="1"/>
</dbReference>
<evidence type="ECO:0000256" key="10">
    <source>
        <dbReference type="ARBA" id="ARBA00023242"/>
    </source>
</evidence>
<dbReference type="Proteomes" id="UP000784294">
    <property type="component" value="Unassembled WGS sequence"/>
</dbReference>
<comment type="function">
    <text evidence="11">Component of the general transcription and DNA repair factor IIH (TFIIH) core complex, which is involved in general and transcription-coupled nucleotide excision repair (NER) of damaged DNA and, when complexed to CAK, in RNA transcription by RNA polymerase II. In NER, TFIIH acts by opening DNA around the lesion to allow the excision of the damaged oligonucleotide and its replacement by a new DNA fragment. In transcription, TFIIH has an essential role in transcription initiation. When the pre-initiation complex (PIC) has been established, TFIIH is required for promoter opening and promoter escape. Phosphorylation of the C-terminal tail (CTD) of the largest subunit of RNA polymerase II by the kinase module CAK controls the initiation of transcription.</text>
</comment>
<accession>A0A448X6R6</accession>
<dbReference type="GO" id="GO:0003676">
    <property type="term" value="F:nucleic acid binding"/>
    <property type="evidence" value="ECO:0007669"/>
    <property type="project" value="InterPro"/>
</dbReference>
<dbReference type="PANTHER" id="PTHR12831">
    <property type="entry name" value="TRANSCRIPTION INITIATION FACTOR IIH TFIIH , POLYPEPTIDE 3-RELATED"/>
    <property type="match status" value="1"/>
</dbReference>
<organism evidence="13 14">
    <name type="scientific">Protopolystoma xenopodis</name>
    <dbReference type="NCBI Taxonomy" id="117903"/>
    <lineage>
        <taxon>Eukaryota</taxon>
        <taxon>Metazoa</taxon>
        <taxon>Spiralia</taxon>
        <taxon>Lophotrochozoa</taxon>
        <taxon>Platyhelminthes</taxon>
        <taxon>Monogenea</taxon>
        <taxon>Polyopisthocotylea</taxon>
        <taxon>Polystomatidea</taxon>
        <taxon>Polystomatidae</taxon>
        <taxon>Protopolystoma</taxon>
    </lineage>
</organism>
<evidence type="ECO:0000256" key="11">
    <source>
        <dbReference type="RuleBase" id="RU368090"/>
    </source>
</evidence>
<feature type="domain" description="G-patch" evidence="12">
    <location>
        <begin position="144"/>
        <end position="190"/>
    </location>
</feature>
<protein>
    <recommendedName>
        <fullName evidence="11">General transcription factor IIH subunit 3</fullName>
    </recommendedName>
    <alternativeName>
        <fullName evidence="11">General transcription factor IIH polypeptide 3</fullName>
    </alternativeName>
</protein>
<dbReference type="GO" id="GO:0008270">
    <property type="term" value="F:zinc ion binding"/>
    <property type="evidence" value="ECO:0007669"/>
    <property type="project" value="UniProtKB-KW"/>
</dbReference>
<evidence type="ECO:0000259" key="12">
    <source>
        <dbReference type="PROSITE" id="PS50174"/>
    </source>
</evidence>
<keyword evidence="7 11" id="KW-0805">Transcription regulation</keyword>
<dbReference type="Gene3D" id="3.40.50.410">
    <property type="entry name" value="von Willebrand factor, type A domain"/>
    <property type="match status" value="1"/>
</dbReference>
<keyword evidence="3 11" id="KW-0479">Metal-binding</keyword>
<reference evidence="13" key="1">
    <citation type="submission" date="2018-11" db="EMBL/GenBank/DDBJ databases">
        <authorList>
            <consortium name="Pathogen Informatics"/>
        </authorList>
    </citation>
    <scope>NUCLEOTIDE SEQUENCE</scope>
</reference>
<evidence type="ECO:0000313" key="14">
    <source>
        <dbReference type="Proteomes" id="UP000784294"/>
    </source>
</evidence>
<dbReference type="InterPro" id="IPR036465">
    <property type="entry name" value="vWFA_dom_sf"/>
</dbReference>
<dbReference type="GO" id="GO:0006355">
    <property type="term" value="P:regulation of DNA-templated transcription"/>
    <property type="evidence" value="ECO:0007669"/>
    <property type="project" value="InterPro"/>
</dbReference>
<dbReference type="GO" id="GO:0000439">
    <property type="term" value="C:transcription factor TFIIH core complex"/>
    <property type="evidence" value="ECO:0007669"/>
    <property type="project" value="UniProtKB-UniRule"/>
</dbReference>
<evidence type="ECO:0000256" key="9">
    <source>
        <dbReference type="ARBA" id="ARBA00023204"/>
    </source>
</evidence>
<comment type="similarity">
    <text evidence="2 11">Belongs to the TFB4 family.</text>
</comment>
<evidence type="ECO:0000256" key="5">
    <source>
        <dbReference type="ARBA" id="ARBA00022771"/>
    </source>
</evidence>
<keyword evidence="10 11" id="KW-0539">Nucleus</keyword>
<dbReference type="EMBL" id="CAAALY010103042">
    <property type="protein sequence ID" value="VEL29425.1"/>
    <property type="molecule type" value="Genomic_DNA"/>
</dbReference>
<dbReference type="InterPro" id="IPR000467">
    <property type="entry name" value="G_patch_dom"/>
</dbReference>
<keyword evidence="8 11" id="KW-0804">Transcription</keyword>
<dbReference type="GO" id="GO:0005675">
    <property type="term" value="C:transcription factor TFIIH holo complex"/>
    <property type="evidence" value="ECO:0007669"/>
    <property type="project" value="UniProtKB-UniRule"/>
</dbReference>
<evidence type="ECO:0000256" key="3">
    <source>
        <dbReference type="ARBA" id="ARBA00022723"/>
    </source>
</evidence>
<keyword evidence="6 11" id="KW-0862">Zinc</keyword>
<dbReference type="OrthoDB" id="17307at2759"/>
<keyword evidence="9 11" id="KW-0234">DNA repair</keyword>
<proteinExistence type="inferred from homology"/>
<dbReference type="InterPro" id="IPR004600">
    <property type="entry name" value="TFIIH_Tfb4/GTF2H3"/>
</dbReference>
<dbReference type="GO" id="GO:0006289">
    <property type="term" value="P:nucleotide-excision repair"/>
    <property type="evidence" value="ECO:0007669"/>
    <property type="project" value="UniProtKB-UniRule"/>
</dbReference>
<gene>
    <name evidence="13" type="ORF">PXEA_LOCUS22865</name>
</gene>
<keyword evidence="5 11" id="KW-0863">Zinc-finger</keyword>
<dbReference type="Pfam" id="PF01585">
    <property type="entry name" value="G-patch"/>
    <property type="match status" value="1"/>
</dbReference>
<keyword evidence="14" id="KW-1185">Reference proteome</keyword>
<comment type="caution">
    <text evidence="13">The sequence shown here is derived from an EMBL/GenBank/DDBJ whole genome shotgun (WGS) entry which is preliminary data.</text>
</comment>
<evidence type="ECO:0000256" key="1">
    <source>
        <dbReference type="ARBA" id="ARBA00004123"/>
    </source>
</evidence>
<evidence type="ECO:0000256" key="7">
    <source>
        <dbReference type="ARBA" id="ARBA00023015"/>
    </source>
</evidence>
<evidence type="ECO:0000256" key="8">
    <source>
        <dbReference type="ARBA" id="ARBA00023163"/>
    </source>
</evidence>
<sequence length="290" mass="32613">MKIGHSSLFQQASDLTGGVYLQIPRPASLLQYLISVFLPRPEIRPYLLLPNNRSGGSGGGVDFRAACFCHRQLVDIGYVCSVCLSVFCEFTPLCSTCVVITYTSNNWALLLFYFREFNVNMKRKICPLSNPLESDDKSPKANKYDGPGWGIMLKSNYEKGTGLGSKAQGRIDPIEMSLKRGRGGLGLAEDIQEKRLKLQSSSTIFKPSIEWIPDNDAERPLDSDQLWKFTRKDYGHQVLQDLTRQVMGDPSILLDPYATEARGDAILDMYSQNEFCSDRLLKEVLHKKVI</sequence>
<evidence type="ECO:0000256" key="6">
    <source>
        <dbReference type="ARBA" id="ARBA00022833"/>
    </source>
</evidence>
<keyword evidence="4 11" id="KW-0227">DNA damage</keyword>
<evidence type="ECO:0000313" key="13">
    <source>
        <dbReference type="EMBL" id="VEL29425.1"/>
    </source>
</evidence>
<dbReference type="AlphaFoldDB" id="A0A448X6R6"/>